<feature type="region of interest" description="Disordered" evidence="1">
    <location>
        <begin position="1"/>
        <end position="37"/>
    </location>
</feature>
<gene>
    <name evidence="3" type="ORF">H8S02_12305</name>
</gene>
<dbReference type="InterPro" id="IPR025983">
    <property type="entry name" value="Cys_rich_CPCC"/>
</dbReference>
<evidence type="ECO:0000259" key="2">
    <source>
        <dbReference type="Pfam" id="PF14206"/>
    </source>
</evidence>
<evidence type="ECO:0000313" key="3">
    <source>
        <dbReference type="EMBL" id="MBC5696709.1"/>
    </source>
</evidence>
<name>A0ABR7GQW0_9FIRM</name>
<comment type="caution">
    <text evidence="3">The sequence shown here is derived from an EMBL/GenBank/DDBJ whole genome shotgun (WGS) entry which is preliminary data.</text>
</comment>
<dbReference type="Proteomes" id="UP000641741">
    <property type="component" value="Unassembled WGS sequence"/>
</dbReference>
<accession>A0ABR7GQW0</accession>
<evidence type="ECO:0000256" key="1">
    <source>
        <dbReference type="SAM" id="MobiDB-lite"/>
    </source>
</evidence>
<protein>
    <recommendedName>
        <fullName evidence="2">Cysteine-rich CPCC domain-containing protein</fullName>
    </recommendedName>
</protein>
<reference evidence="3 4" key="1">
    <citation type="submission" date="2020-08" db="EMBL/GenBank/DDBJ databases">
        <title>Genome public.</title>
        <authorList>
            <person name="Liu C."/>
            <person name="Sun Q."/>
        </authorList>
    </citation>
    <scope>NUCLEOTIDE SEQUENCE [LARGE SCALE GENOMIC DNA]</scope>
    <source>
        <strain evidence="3 4">M2</strain>
    </source>
</reference>
<feature type="domain" description="Cysteine-rich CPCC" evidence="2">
    <location>
        <begin position="59"/>
        <end position="119"/>
    </location>
</feature>
<organism evidence="3 4">
    <name type="scientific">Agathobaculum hominis</name>
    <dbReference type="NCBI Taxonomy" id="2763014"/>
    <lineage>
        <taxon>Bacteria</taxon>
        <taxon>Bacillati</taxon>
        <taxon>Bacillota</taxon>
        <taxon>Clostridia</taxon>
        <taxon>Eubacteriales</taxon>
        <taxon>Butyricicoccaceae</taxon>
        <taxon>Agathobaculum</taxon>
    </lineage>
</organism>
<evidence type="ECO:0000313" key="4">
    <source>
        <dbReference type="Proteomes" id="UP000641741"/>
    </source>
</evidence>
<proteinExistence type="predicted"/>
<dbReference type="RefSeq" id="WP_186970768.1">
    <property type="nucleotide sequence ID" value="NZ_JACOPK010000015.1"/>
</dbReference>
<dbReference type="EMBL" id="JACOPK010000015">
    <property type="protein sequence ID" value="MBC5696709.1"/>
    <property type="molecule type" value="Genomic_DNA"/>
</dbReference>
<keyword evidence="4" id="KW-1185">Reference proteome</keyword>
<dbReference type="Pfam" id="PF14206">
    <property type="entry name" value="Cys_rich_CPCC"/>
    <property type="match status" value="1"/>
</dbReference>
<sequence>MSDYRYFPDTEAWLNQENEERDRTPEPYFRPDAIDEDAEEECDETGLSADLLPEMPTEPCPCCGADLPENPSWGYICPVCMWEIDYDVEDDPDAPSDQNNGLSLNEAQMNFRAFGIADPWLLKDE</sequence>